<evidence type="ECO:0000313" key="7">
    <source>
        <dbReference type="Proteomes" id="UP000233618"/>
    </source>
</evidence>
<proteinExistence type="inferred from homology"/>
<accession>A0A2N3IDT6</accession>
<dbReference type="GO" id="GO:0019251">
    <property type="term" value="P:anaerobic cobalamin biosynthetic process"/>
    <property type="evidence" value="ECO:0007669"/>
    <property type="project" value="UniProtKB-UniRule"/>
</dbReference>
<evidence type="ECO:0000313" key="6">
    <source>
        <dbReference type="EMBL" id="PKQ68448.1"/>
    </source>
</evidence>
<name>A0A2N3IDT6_9BACT</name>
<dbReference type="GO" id="GO:0016994">
    <property type="term" value="F:precorrin-6A reductase activity"/>
    <property type="evidence" value="ECO:0007669"/>
    <property type="project" value="InterPro"/>
</dbReference>
<dbReference type="PROSITE" id="PS51014">
    <property type="entry name" value="COBK_CBIJ"/>
    <property type="match status" value="1"/>
</dbReference>
<dbReference type="Pfam" id="PF01888">
    <property type="entry name" value="CbiD"/>
    <property type="match status" value="1"/>
</dbReference>
<keyword evidence="1 5" id="KW-0169">Cobalamin biosynthesis</keyword>
<dbReference type="GO" id="GO:0043780">
    <property type="term" value="F:cobalt-precorrin-5B C1-methyltransferase activity"/>
    <property type="evidence" value="ECO:0007669"/>
    <property type="project" value="RHEA"/>
</dbReference>
<organism evidence="6 7">
    <name type="scientific">Labilibaculum manganireducens</name>
    <dbReference type="NCBI Taxonomy" id="1940525"/>
    <lineage>
        <taxon>Bacteria</taxon>
        <taxon>Pseudomonadati</taxon>
        <taxon>Bacteroidota</taxon>
        <taxon>Bacteroidia</taxon>
        <taxon>Marinilabiliales</taxon>
        <taxon>Marinifilaceae</taxon>
        <taxon>Labilibaculum</taxon>
    </lineage>
</organism>
<comment type="catalytic activity">
    <reaction evidence="5">
        <text>Co-precorrin-5B + S-adenosyl-L-methionine = Co-precorrin-6A + S-adenosyl-L-homocysteine</text>
        <dbReference type="Rhea" id="RHEA:26285"/>
        <dbReference type="ChEBI" id="CHEBI:57856"/>
        <dbReference type="ChEBI" id="CHEBI:59789"/>
        <dbReference type="ChEBI" id="CHEBI:60063"/>
        <dbReference type="ChEBI" id="CHEBI:60064"/>
        <dbReference type="EC" id="2.1.1.195"/>
    </reaction>
</comment>
<dbReference type="SUPFAM" id="SSF111342">
    <property type="entry name" value="CbiD-like"/>
    <property type="match status" value="1"/>
</dbReference>
<dbReference type="InterPro" id="IPR002748">
    <property type="entry name" value="CbiD"/>
</dbReference>
<comment type="similarity">
    <text evidence="5">Belongs to the CbiD family.</text>
</comment>
<evidence type="ECO:0000256" key="1">
    <source>
        <dbReference type="ARBA" id="ARBA00022573"/>
    </source>
</evidence>
<keyword evidence="3 5" id="KW-0808">Transferase</keyword>
<dbReference type="Pfam" id="PF02571">
    <property type="entry name" value="CbiJ"/>
    <property type="match status" value="1"/>
</dbReference>
<dbReference type="EC" id="2.1.1.195" evidence="5"/>
<dbReference type="PANTHER" id="PTHR35863:SF1">
    <property type="entry name" value="COBALT-PRECORRIN-5B C(1)-METHYLTRANSFERASE"/>
    <property type="match status" value="1"/>
</dbReference>
<keyword evidence="4 5" id="KW-0949">S-adenosyl-L-methionine</keyword>
<keyword evidence="7" id="KW-1185">Reference proteome</keyword>
<gene>
    <name evidence="5" type="primary">cbiD</name>
    <name evidence="6" type="ORF">BZG01_04335</name>
</gene>
<sequence>MKVLLFGGTTEGKATSNWLDDLEISHFYSTKTSSGNYESRFGQRICGAMNVEEVCIFCAENEIDLLIDAAHPFAEVLHHSIADAANQADLPVIRMERDAVPRIDSKWIQYHHSLVSVLTDLQSQKYAKILSMVGVKALPVIHKIVPNSNIWYRILDFPSSLEIAQKAGVDMEKVIVSDAFEGMESIEDLLVDEGIEVMITKESGYSGLLDQKMDLAVKHQIPLYVIARPNLPNYDETISNRETLQKYLKNRFGLERKELAHGFTSGTCAAISAKAALNLLLGEDLQQKERIALPDGGICEMQLHQNRFAEDFALCSVVKNSGDDPDITDGTEIGVRLKWNDANCIRFVKGEGVGTVTLNGLGIPMGEPAVNPVPRKMIAFELKQILEEYDIDRGIDVSVFVPLGKKLGAKTFNPKLGIVDGISIIGTTGRIKPYSLEAYVQTIQKQLNLAVLNGNKHIVVNSGGRSERYLKEKFPDLGDLAFLQYGNFIGEMLQTINASGAEKVSMGIMTGKAVKLAAGNLDTHSGKVVLDHEFLMDLAKDCEYSHDMIQKIGEIKMGRELEELFSFSEDEPFFKALKSKCIDVCMSLIEDYDFELLLISNKGDIF</sequence>
<dbReference type="HAMAP" id="MF_00787">
    <property type="entry name" value="CbiD"/>
    <property type="match status" value="1"/>
</dbReference>
<dbReference type="InterPro" id="IPR003723">
    <property type="entry name" value="Precorrin-6x_reduct"/>
</dbReference>
<evidence type="ECO:0000256" key="3">
    <source>
        <dbReference type="ARBA" id="ARBA00022679"/>
    </source>
</evidence>
<dbReference type="UniPathway" id="UPA00148">
    <property type="reaction ID" value="UER00227"/>
</dbReference>
<dbReference type="InterPro" id="IPR036074">
    <property type="entry name" value="CbiD_sf"/>
</dbReference>
<comment type="caution">
    <text evidence="6">The sequence shown here is derived from an EMBL/GenBank/DDBJ whole genome shotgun (WGS) entry which is preliminary data.</text>
</comment>
<comment type="function">
    <text evidence="5">Catalyzes the methylation of C-1 in cobalt-precorrin-5B to form cobalt-precorrin-6A.</text>
</comment>
<dbReference type="RefSeq" id="WP_101308607.1">
    <property type="nucleotide sequence ID" value="NZ_MVDE01000004.1"/>
</dbReference>
<keyword evidence="2 5" id="KW-0489">Methyltransferase</keyword>
<evidence type="ECO:0000256" key="2">
    <source>
        <dbReference type="ARBA" id="ARBA00022603"/>
    </source>
</evidence>
<dbReference type="Proteomes" id="UP000233618">
    <property type="component" value="Unassembled WGS sequence"/>
</dbReference>
<reference evidence="6 7" key="1">
    <citation type="journal article" date="2017" name="Front. Microbiol.">
        <title>Labilibaculum manganireducens gen. nov., sp. nov. and Labilibaculum filiforme sp. nov., Novel Bacteroidetes Isolated from Subsurface Sediments of the Baltic Sea.</title>
        <authorList>
            <person name="Vandieken V."/>
            <person name="Marshall I.P."/>
            <person name="Niemann H."/>
            <person name="Engelen B."/>
            <person name="Cypionka H."/>
        </authorList>
    </citation>
    <scope>NUCLEOTIDE SEQUENCE [LARGE SCALE GENOMIC DNA]</scope>
    <source>
        <strain evidence="6 7">59.10-2M</strain>
    </source>
</reference>
<protein>
    <recommendedName>
        <fullName evidence="5">Cobalt-precorrin-5B C(1)-methyltransferase</fullName>
        <ecNumber evidence="5">2.1.1.195</ecNumber>
    </recommendedName>
    <alternativeName>
        <fullName evidence="5">Cobalt-precorrin-6A synthase</fullName>
    </alternativeName>
</protein>
<dbReference type="Gene3D" id="3.30.2110.10">
    <property type="entry name" value="CbiD-like"/>
    <property type="match status" value="1"/>
</dbReference>
<dbReference type="AlphaFoldDB" id="A0A2N3IDT6"/>
<dbReference type="PANTHER" id="PTHR35863">
    <property type="entry name" value="COBALT-PRECORRIN-5B C(1)-METHYLTRANSFERASE"/>
    <property type="match status" value="1"/>
</dbReference>
<evidence type="ECO:0000256" key="4">
    <source>
        <dbReference type="ARBA" id="ARBA00022691"/>
    </source>
</evidence>
<comment type="pathway">
    <text evidence="5">Cofactor biosynthesis; adenosylcobalamin biosynthesis; cob(II)yrinate a,c-diamide from sirohydrochlorin (anaerobic route): step 6/10.</text>
</comment>
<dbReference type="GO" id="GO:0032259">
    <property type="term" value="P:methylation"/>
    <property type="evidence" value="ECO:0007669"/>
    <property type="project" value="UniProtKB-KW"/>
</dbReference>
<dbReference type="NCBIfam" id="TIGR00312">
    <property type="entry name" value="cbiD"/>
    <property type="match status" value="1"/>
</dbReference>
<dbReference type="EMBL" id="MVDE01000004">
    <property type="protein sequence ID" value="PKQ68448.1"/>
    <property type="molecule type" value="Genomic_DNA"/>
</dbReference>
<evidence type="ECO:0000256" key="5">
    <source>
        <dbReference type="HAMAP-Rule" id="MF_00787"/>
    </source>
</evidence>